<accession>A0AAD4DM46</accession>
<dbReference type="EMBL" id="JAAAIL010000009">
    <property type="protein sequence ID" value="KAG0281737.1"/>
    <property type="molecule type" value="Genomic_DNA"/>
</dbReference>
<feature type="compositionally biased region" description="Basic and acidic residues" evidence="1">
    <location>
        <begin position="33"/>
        <end position="59"/>
    </location>
</feature>
<protein>
    <submittedName>
        <fullName evidence="2">Uncharacterized protein</fullName>
    </submittedName>
</protein>
<keyword evidence="3" id="KW-1185">Reference proteome</keyword>
<evidence type="ECO:0000313" key="2">
    <source>
        <dbReference type="EMBL" id="KAG0281737.1"/>
    </source>
</evidence>
<dbReference type="Proteomes" id="UP001194580">
    <property type="component" value="Unassembled WGS sequence"/>
</dbReference>
<dbReference type="AlphaFoldDB" id="A0AAD4DM46"/>
<evidence type="ECO:0000313" key="3">
    <source>
        <dbReference type="Proteomes" id="UP001194580"/>
    </source>
</evidence>
<organism evidence="2 3">
    <name type="scientific">Linnemannia exigua</name>
    <dbReference type="NCBI Taxonomy" id="604196"/>
    <lineage>
        <taxon>Eukaryota</taxon>
        <taxon>Fungi</taxon>
        <taxon>Fungi incertae sedis</taxon>
        <taxon>Mucoromycota</taxon>
        <taxon>Mortierellomycotina</taxon>
        <taxon>Mortierellomycetes</taxon>
        <taxon>Mortierellales</taxon>
        <taxon>Mortierellaceae</taxon>
        <taxon>Linnemannia</taxon>
    </lineage>
</organism>
<name>A0AAD4DM46_9FUNG</name>
<reference evidence="2" key="1">
    <citation type="journal article" date="2020" name="Fungal Divers.">
        <title>Resolving the Mortierellaceae phylogeny through synthesis of multi-gene phylogenetics and phylogenomics.</title>
        <authorList>
            <person name="Vandepol N."/>
            <person name="Liber J."/>
            <person name="Desiro A."/>
            <person name="Na H."/>
            <person name="Kennedy M."/>
            <person name="Barry K."/>
            <person name="Grigoriev I.V."/>
            <person name="Miller A.N."/>
            <person name="O'Donnell K."/>
            <person name="Stajich J.E."/>
            <person name="Bonito G."/>
        </authorList>
    </citation>
    <scope>NUCLEOTIDE SEQUENCE</scope>
    <source>
        <strain evidence="2">NRRL 28262</strain>
    </source>
</reference>
<comment type="caution">
    <text evidence="2">The sequence shown here is derived from an EMBL/GenBank/DDBJ whole genome shotgun (WGS) entry which is preliminary data.</text>
</comment>
<gene>
    <name evidence="2" type="ORF">BGZ95_011655</name>
</gene>
<sequence>MDRIRQRAAAAELEAQYAYLSWNSRFLNLLRQDEEKDRDEGGEYHQEAQQAQEHKKDETGVEVEVDSVSSGSGGCSDEDTNSSADADMETETESDDSVSGSGSDSGSPDLLQKVAHQHHQHKVSVLDCPCFSS</sequence>
<feature type="compositionally biased region" description="Acidic residues" evidence="1">
    <location>
        <begin position="76"/>
        <end position="96"/>
    </location>
</feature>
<proteinExistence type="predicted"/>
<feature type="region of interest" description="Disordered" evidence="1">
    <location>
        <begin position="33"/>
        <end position="123"/>
    </location>
</feature>
<feature type="compositionally biased region" description="Low complexity" evidence="1">
    <location>
        <begin position="97"/>
        <end position="107"/>
    </location>
</feature>
<evidence type="ECO:0000256" key="1">
    <source>
        <dbReference type="SAM" id="MobiDB-lite"/>
    </source>
</evidence>